<comment type="caution">
    <text evidence="5">The sequence shown here is derived from an EMBL/GenBank/DDBJ whole genome shotgun (WGS) entry which is preliminary data.</text>
</comment>
<name>A0A316EM99_9BURK</name>
<dbReference type="Pfam" id="PF06719">
    <property type="entry name" value="AraC_N"/>
    <property type="match status" value="1"/>
</dbReference>
<evidence type="ECO:0000256" key="2">
    <source>
        <dbReference type="ARBA" id="ARBA00023125"/>
    </source>
</evidence>
<dbReference type="InterPro" id="IPR018060">
    <property type="entry name" value="HTH_AraC"/>
</dbReference>
<evidence type="ECO:0000313" key="6">
    <source>
        <dbReference type="Proteomes" id="UP000245754"/>
    </source>
</evidence>
<proteinExistence type="predicted"/>
<dbReference type="GO" id="GO:0003700">
    <property type="term" value="F:DNA-binding transcription factor activity"/>
    <property type="evidence" value="ECO:0007669"/>
    <property type="project" value="InterPro"/>
</dbReference>
<evidence type="ECO:0000256" key="1">
    <source>
        <dbReference type="ARBA" id="ARBA00023015"/>
    </source>
</evidence>
<keyword evidence="2 5" id="KW-0238">DNA-binding</keyword>
<dbReference type="SMART" id="SM00342">
    <property type="entry name" value="HTH_ARAC"/>
    <property type="match status" value="1"/>
</dbReference>
<dbReference type="PROSITE" id="PS01124">
    <property type="entry name" value="HTH_ARAC_FAMILY_2"/>
    <property type="match status" value="1"/>
</dbReference>
<protein>
    <submittedName>
        <fullName evidence="5">AraC-like DNA-binding protein</fullName>
    </submittedName>
</protein>
<sequence length="302" mass="33965">MEDLARAELVALLTRLTEDREGSFDTAVPGLSIHRVCNPGTPRHVLQQSAFAVIAQGSKRLLIGDEVYEYDPMHYLVSSVDLPVVAKVSTFSATQPYLGMRLAIDPEELGTLIGDGHLPPIGPMMTADAPRGMYVQRLDATLLDVVLRLLRLLETPRDIPVLAPLVRRELLYRLLMNGQGSLLRQSALKDSQMHRVARAIRLLRERYAQPLRVESLARDLHMSASSLHFHFKEVTAMSPLQYQKQLRLQEARRMMLAGDVTVAMAAHAVGYESTSQFSREYSRLFGAPPLRDKKRWIEEGMV</sequence>
<dbReference type="InterPro" id="IPR009594">
    <property type="entry name" value="Tscrpt_reg_HTH_AraC_N"/>
</dbReference>
<dbReference type="InterPro" id="IPR018062">
    <property type="entry name" value="HTH_AraC-typ_CS"/>
</dbReference>
<keyword evidence="6" id="KW-1185">Reference proteome</keyword>
<keyword evidence="3" id="KW-0804">Transcription</keyword>
<dbReference type="PROSITE" id="PS00041">
    <property type="entry name" value="HTH_ARAC_FAMILY_1"/>
    <property type="match status" value="1"/>
</dbReference>
<dbReference type="RefSeq" id="WP_244214889.1">
    <property type="nucleotide sequence ID" value="NZ_QGGT01000009.1"/>
</dbReference>
<organism evidence="5 6">
    <name type="scientific">Cupriavidus plantarum</name>
    <dbReference type="NCBI Taxonomy" id="942865"/>
    <lineage>
        <taxon>Bacteria</taxon>
        <taxon>Pseudomonadati</taxon>
        <taxon>Pseudomonadota</taxon>
        <taxon>Betaproteobacteria</taxon>
        <taxon>Burkholderiales</taxon>
        <taxon>Burkholderiaceae</taxon>
        <taxon>Cupriavidus</taxon>
    </lineage>
</organism>
<dbReference type="PANTHER" id="PTHR43436">
    <property type="entry name" value="ARAC-FAMILY TRANSCRIPTIONAL REGULATOR"/>
    <property type="match status" value="1"/>
</dbReference>
<dbReference type="EMBL" id="QGGT01000009">
    <property type="protein sequence ID" value="PWK31593.1"/>
    <property type="molecule type" value="Genomic_DNA"/>
</dbReference>
<keyword evidence="1" id="KW-0805">Transcription regulation</keyword>
<dbReference type="Gene3D" id="1.10.10.60">
    <property type="entry name" value="Homeodomain-like"/>
    <property type="match status" value="2"/>
</dbReference>
<evidence type="ECO:0000259" key="4">
    <source>
        <dbReference type="PROSITE" id="PS01124"/>
    </source>
</evidence>
<gene>
    <name evidence="5" type="ORF">C7419_10950</name>
</gene>
<dbReference type="Pfam" id="PF12833">
    <property type="entry name" value="HTH_18"/>
    <property type="match status" value="1"/>
</dbReference>
<evidence type="ECO:0000256" key="3">
    <source>
        <dbReference type="ARBA" id="ARBA00023163"/>
    </source>
</evidence>
<dbReference type="Proteomes" id="UP000245754">
    <property type="component" value="Unassembled WGS sequence"/>
</dbReference>
<dbReference type="AlphaFoldDB" id="A0A316EM99"/>
<dbReference type="GO" id="GO:0043565">
    <property type="term" value="F:sequence-specific DNA binding"/>
    <property type="evidence" value="ECO:0007669"/>
    <property type="project" value="InterPro"/>
</dbReference>
<reference evidence="5 6" key="1">
    <citation type="submission" date="2018-05" db="EMBL/GenBank/DDBJ databases">
        <title>Genomic Encyclopedia of Type Strains, Phase IV (KMG-V): Genome sequencing to study the core and pangenomes of soil and plant-associated prokaryotes.</title>
        <authorList>
            <person name="Whitman W."/>
        </authorList>
    </citation>
    <scope>NUCLEOTIDE SEQUENCE [LARGE SCALE GENOMIC DNA]</scope>
    <source>
        <strain evidence="5 6">SLV-132</strain>
    </source>
</reference>
<dbReference type="PANTHER" id="PTHR43436:SF1">
    <property type="entry name" value="TRANSCRIPTIONAL REGULATORY PROTEIN"/>
    <property type="match status" value="1"/>
</dbReference>
<accession>A0A316EM99</accession>
<dbReference type="SUPFAM" id="SSF46689">
    <property type="entry name" value="Homeodomain-like"/>
    <property type="match status" value="2"/>
</dbReference>
<evidence type="ECO:0000313" key="5">
    <source>
        <dbReference type="EMBL" id="PWK31593.1"/>
    </source>
</evidence>
<feature type="domain" description="HTH araC/xylS-type" evidence="4">
    <location>
        <begin position="197"/>
        <end position="295"/>
    </location>
</feature>
<dbReference type="InterPro" id="IPR009057">
    <property type="entry name" value="Homeodomain-like_sf"/>
</dbReference>